<evidence type="ECO:0008006" key="3">
    <source>
        <dbReference type="Google" id="ProtNLM"/>
    </source>
</evidence>
<dbReference type="EMBL" id="CAUYUJ010002942">
    <property type="protein sequence ID" value="CAK0803069.1"/>
    <property type="molecule type" value="Genomic_DNA"/>
</dbReference>
<comment type="caution">
    <text evidence="1">The sequence shown here is derived from an EMBL/GenBank/DDBJ whole genome shotgun (WGS) entry which is preliminary data.</text>
</comment>
<protein>
    <recommendedName>
        <fullName evidence="3">Arp2/3 complex 34 kDa subunit</fullName>
    </recommendedName>
</protein>
<gene>
    <name evidence="1" type="ORF">PCOR1329_LOCUS10379</name>
</gene>
<name>A0ABN9QE41_9DINO</name>
<keyword evidence="2" id="KW-1185">Reference proteome</keyword>
<sequence>MASIEDESNEEEFANFKVRFNGEELPFITMQAPTAHIDDGKSRKELLADSTSFFYQWLCLAKHADTNEDSAIEVLSVPLLPHPVPGPQGSDPCLVGGRY</sequence>
<organism evidence="1 2">
    <name type="scientific">Prorocentrum cordatum</name>
    <dbReference type="NCBI Taxonomy" id="2364126"/>
    <lineage>
        <taxon>Eukaryota</taxon>
        <taxon>Sar</taxon>
        <taxon>Alveolata</taxon>
        <taxon>Dinophyceae</taxon>
        <taxon>Prorocentrales</taxon>
        <taxon>Prorocentraceae</taxon>
        <taxon>Prorocentrum</taxon>
    </lineage>
</organism>
<proteinExistence type="predicted"/>
<dbReference type="Proteomes" id="UP001189429">
    <property type="component" value="Unassembled WGS sequence"/>
</dbReference>
<evidence type="ECO:0000313" key="1">
    <source>
        <dbReference type="EMBL" id="CAK0803069.1"/>
    </source>
</evidence>
<reference evidence="1" key="1">
    <citation type="submission" date="2023-10" db="EMBL/GenBank/DDBJ databases">
        <authorList>
            <person name="Chen Y."/>
            <person name="Shah S."/>
            <person name="Dougan E. K."/>
            <person name="Thang M."/>
            <person name="Chan C."/>
        </authorList>
    </citation>
    <scope>NUCLEOTIDE SEQUENCE [LARGE SCALE GENOMIC DNA]</scope>
</reference>
<evidence type="ECO:0000313" key="2">
    <source>
        <dbReference type="Proteomes" id="UP001189429"/>
    </source>
</evidence>
<accession>A0ABN9QE41</accession>